<sequence>MTERVMIPQTAYRDSGTIEPHKWAIPGMPKKPAPKSGRRGSFIGRRFNNDYNKVQPSKSLLESPELETFNTDAISEDDSSVFTASTRTSNTISDDDSLVLDFGRASADLGRASIDFAPARHSTACCTDLAFRRELRRRFQFEPPLDESTGLRNSFAMGHSFRRELEKEDCVESLALWEETEAPASRDRVVQKGTFPHPWHGDTASTGSSRNGTLESLFRKPKKSFLNGLFSGLNFTSTRRSRKS</sequence>
<reference evidence="2 4" key="1">
    <citation type="journal article" date="2008" name="Science">
        <title>The Physcomitrella genome reveals evolutionary insights into the conquest of land by plants.</title>
        <authorList>
            <person name="Rensing S."/>
            <person name="Lang D."/>
            <person name="Zimmer A."/>
            <person name="Terry A."/>
            <person name="Salamov A."/>
            <person name="Shapiro H."/>
            <person name="Nishiyama T."/>
            <person name="Perroud P.-F."/>
            <person name="Lindquist E."/>
            <person name="Kamisugi Y."/>
            <person name="Tanahashi T."/>
            <person name="Sakakibara K."/>
            <person name="Fujita T."/>
            <person name="Oishi K."/>
            <person name="Shin-I T."/>
            <person name="Kuroki Y."/>
            <person name="Toyoda A."/>
            <person name="Suzuki Y."/>
            <person name="Hashimoto A."/>
            <person name="Yamaguchi K."/>
            <person name="Sugano A."/>
            <person name="Kohara Y."/>
            <person name="Fujiyama A."/>
            <person name="Anterola A."/>
            <person name="Aoki S."/>
            <person name="Ashton N."/>
            <person name="Barbazuk W.B."/>
            <person name="Barker E."/>
            <person name="Bennetzen J."/>
            <person name="Bezanilla M."/>
            <person name="Blankenship R."/>
            <person name="Cho S.H."/>
            <person name="Dutcher S."/>
            <person name="Estelle M."/>
            <person name="Fawcett J.A."/>
            <person name="Gundlach H."/>
            <person name="Hanada K."/>
            <person name="Heyl A."/>
            <person name="Hicks K.A."/>
            <person name="Hugh J."/>
            <person name="Lohr M."/>
            <person name="Mayer K."/>
            <person name="Melkozernov A."/>
            <person name="Murata T."/>
            <person name="Nelson D."/>
            <person name="Pils B."/>
            <person name="Prigge M."/>
            <person name="Reiss B."/>
            <person name="Renner T."/>
            <person name="Rombauts S."/>
            <person name="Rushton P."/>
            <person name="Sanderfoot A."/>
            <person name="Schween G."/>
            <person name="Shiu S.-H."/>
            <person name="Stueber K."/>
            <person name="Theodoulou F.L."/>
            <person name="Tu H."/>
            <person name="Van de Peer Y."/>
            <person name="Verrier P.J."/>
            <person name="Waters E."/>
            <person name="Wood A."/>
            <person name="Yang L."/>
            <person name="Cove D."/>
            <person name="Cuming A."/>
            <person name="Hasebe M."/>
            <person name="Lucas S."/>
            <person name="Mishler D.B."/>
            <person name="Reski R."/>
            <person name="Grigoriev I."/>
            <person name="Quatrano R.S."/>
            <person name="Boore J.L."/>
        </authorList>
    </citation>
    <scope>NUCLEOTIDE SEQUENCE [LARGE SCALE GENOMIC DNA]</scope>
    <source>
        <strain evidence="3 4">cv. Gransden 2004</strain>
    </source>
</reference>
<feature type="compositionally biased region" description="Polar residues" evidence="1">
    <location>
        <begin position="203"/>
        <end position="214"/>
    </location>
</feature>
<reference evidence="3" key="3">
    <citation type="submission" date="2020-12" db="UniProtKB">
        <authorList>
            <consortium name="EnsemblPlants"/>
        </authorList>
    </citation>
    <scope>IDENTIFICATION</scope>
</reference>
<dbReference type="InParanoid" id="A0A2K1K5T1"/>
<dbReference type="Gramene" id="Pp3c8_1990V3.2">
    <property type="protein sequence ID" value="PAC:32966331.CDS.1"/>
    <property type="gene ID" value="Pp3c8_1990"/>
</dbReference>
<dbReference type="PaxDb" id="3218-PP1S35_84V6.1"/>
<gene>
    <name evidence="2" type="ORF">PHYPA_011032</name>
</gene>
<proteinExistence type="predicted"/>
<evidence type="ECO:0000313" key="3">
    <source>
        <dbReference type="EnsemblPlants" id="PAC:32966330.CDS.1"/>
    </source>
</evidence>
<protein>
    <submittedName>
        <fullName evidence="2 3">Uncharacterized protein</fullName>
    </submittedName>
</protein>
<feature type="region of interest" description="Disordered" evidence="1">
    <location>
        <begin position="19"/>
        <end position="50"/>
    </location>
</feature>
<dbReference type="EnsemblPlants" id="Pp3c8_1990V3.2">
    <property type="protein sequence ID" value="PAC:32966331.CDS.1"/>
    <property type="gene ID" value="Pp3c8_1990"/>
</dbReference>
<dbReference type="Proteomes" id="UP000006727">
    <property type="component" value="Chromosome 8"/>
</dbReference>
<feature type="region of interest" description="Disordered" evidence="1">
    <location>
        <begin position="185"/>
        <end position="214"/>
    </location>
</feature>
<dbReference type="EMBL" id="ABEU02000008">
    <property type="protein sequence ID" value="PNR49136.1"/>
    <property type="molecule type" value="Genomic_DNA"/>
</dbReference>
<dbReference type="EnsemblPlants" id="Pp3c8_1990V3.1">
    <property type="protein sequence ID" value="PAC:32966330.CDS.1"/>
    <property type="gene ID" value="Pp3c8_1990"/>
</dbReference>
<evidence type="ECO:0000313" key="4">
    <source>
        <dbReference type="Proteomes" id="UP000006727"/>
    </source>
</evidence>
<evidence type="ECO:0000256" key="1">
    <source>
        <dbReference type="SAM" id="MobiDB-lite"/>
    </source>
</evidence>
<accession>A0A2K1K5T1</accession>
<dbReference type="AlphaFoldDB" id="A0A2K1K5T1"/>
<reference evidence="2 4" key="2">
    <citation type="journal article" date="2018" name="Plant J.">
        <title>The Physcomitrella patens chromosome-scale assembly reveals moss genome structure and evolution.</title>
        <authorList>
            <person name="Lang D."/>
            <person name="Ullrich K.K."/>
            <person name="Murat F."/>
            <person name="Fuchs J."/>
            <person name="Jenkins J."/>
            <person name="Haas F.B."/>
            <person name="Piednoel M."/>
            <person name="Gundlach H."/>
            <person name="Van Bel M."/>
            <person name="Meyberg R."/>
            <person name="Vives C."/>
            <person name="Morata J."/>
            <person name="Symeonidi A."/>
            <person name="Hiss M."/>
            <person name="Muchero W."/>
            <person name="Kamisugi Y."/>
            <person name="Saleh O."/>
            <person name="Blanc G."/>
            <person name="Decker E.L."/>
            <person name="van Gessel N."/>
            <person name="Grimwood J."/>
            <person name="Hayes R.D."/>
            <person name="Graham S.W."/>
            <person name="Gunter L.E."/>
            <person name="McDaniel S.F."/>
            <person name="Hoernstein S.N.W."/>
            <person name="Larsson A."/>
            <person name="Li F.W."/>
            <person name="Perroud P.F."/>
            <person name="Phillips J."/>
            <person name="Ranjan P."/>
            <person name="Rokshar D.S."/>
            <person name="Rothfels C.J."/>
            <person name="Schneider L."/>
            <person name="Shu S."/>
            <person name="Stevenson D.W."/>
            <person name="Thummler F."/>
            <person name="Tillich M."/>
            <person name="Villarreal Aguilar J.C."/>
            <person name="Widiez T."/>
            <person name="Wong G.K."/>
            <person name="Wymore A."/>
            <person name="Zhang Y."/>
            <person name="Zimmer A.D."/>
            <person name="Quatrano R.S."/>
            <person name="Mayer K.F.X."/>
            <person name="Goodstein D."/>
            <person name="Casacuberta J.M."/>
            <person name="Vandepoele K."/>
            <person name="Reski R."/>
            <person name="Cuming A.C."/>
            <person name="Tuskan G.A."/>
            <person name="Maumus F."/>
            <person name="Salse J."/>
            <person name="Schmutz J."/>
            <person name="Rensing S.A."/>
        </authorList>
    </citation>
    <scope>NUCLEOTIDE SEQUENCE [LARGE SCALE GENOMIC DNA]</scope>
    <source>
        <strain evidence="3 4">cv. Gransden 2004</strain>
    </source>
</reference>
<dbReference type="Gramene" id="Pp3c8_1990V3.1">
    <property type="protein sequence ID" value="PAC:32966330.CDS.1"/>
    <property type="gene ID" value="Pp3c8_1990"/>
</dbReference>
<evidence type="ECO:0000313" key="2">
    <source>
        <dbReference type="EMBL" id="PNR49136.1"/>
    </source>
</evidence>
<name>A0A2K1K5T1_PHYPA</name>
<organism evidence="2">
    <name type="scientific">Physcomitrium patens</name>
    <name type="common">Spreading-leaved earth moss</name>
    <name type="synonym">Physcomitrella patens</name>
    <dbReference type="NCBI Taxonomy" id="3218"/>
    <lineage>
        <taxon>Eukaryota</taxon>
        <taxon>Viridiplantae</taxon>
        <taxon>Streptophyta</taxon>
        <taxon>Embryophyta</taxon>
        <taxon>Bryophyta</taxon>
        <taxon>Bryophytina</taxon>
        <taxon>Bryopsida</taxon>
        <taxon>Funariidae</taxon>
        <taxon>Funariales</taxon>
        <taxon>Funariaceae</taxon>
        <taxon>Physcomitrium</taxon>
    </lineage>
</organism>
<keyword evidence="4" id="KW-1185">Reference proteome</keyword>